<dbReference type="InterPro" id="IPR045851">
    <property type="entry name" value="AMP-bd_C_sf"/>
</dbReference>
<dbReference type="InterPro" id="IPR000873">
    <property type="entry name" value="AMP-dep_synth/lig_dom"/>
</dbReference>
<dbReference type="FunFam" id="3.30.300.30:FF:000010">
    <property type="entry name" value="Enterobactin synthetase component F"/>
    <property type="match status" value="1"/>
</dbReference>
<dbReference type="PROSITE" id="PS00012">
    <property type="entry name" value="PHOSPHOPANTETHEINE"/>
    <property type="match status" value="1"/>
</dbReference>
<dbReference type="GO" id="GO:0005829">
    <property type="term" value="C:cytosol"/>
    <property type="evidence" value="ECO:0007669"/>
    <property type="project" value="TreeGrafter"/>
</dbReference>
<protein>
    <submittedName>
        <fullName evidence="6">Amino acid adenylation domain-containing protein</fullName>
    </submittedName>
</protein>
<dbReference type="PROSITE" id="PS00455">
    <property type="entry name" value="AMP_BINDING"/>
    <property type="match status" value="1"/>
</dbReference>
<dbReference type="InterPro" id="IPR036736">
    <property type="entry name" value="ACP-like_sf"/>
</dbReference>
<dbReference type="Gene3D" id="3.40.50.12780">
    <property type="entry name" value="N-terminal domain of ligase-like"/>
    <property type="match status" value="1"/>
</dbReference>
<dbReference type="GO" id="GO:0043041">
    <property type="term" value="P:amino acid activation for nonribosomal peptide biosynthetic process"/>
    <property type="evidence" value="ECO:0007669"/>
    <property type="project" value="TreeGrafter"/>
</dbReference>
<dbReference type="SUPFAM" id="SSF47336">
    <property type="entry name" value="ACP-like"/>
    <property type="match status" value="1"/>
</dbReference>
<keyword evidence="2" id="KW-0596">Phosphopantetheine</keyword>
<dbReference type="EMBL" id="JAGSOG010000080">
    <property type="protein sequence ID" value="MBR7835045.1"/>
    <property type="molecule type" value="Genomic_DNA"/>
</dbReference>
<dbReference type="InterPro" id="IPR001242">
    <property type="entry name" value="Condensation_dom"/>
</dbReference>
<dbReference type="Pfam" id="PF00550">
    <property type="entry name" value="PP-binding"/>
    <property type="match status" value="1"/>
</dbReference>
<evidence type="ECO:0000313" key="6">
    <source>
        <dbReference type="EMBL" id="MBR7835045.1"/>
    </source>
</evidence>
<dbReference type="PROSITE" id="PS50075">
    <property type="entry name" value="CARRIER"/>
    <property type="match status" value="1"/>
</dbReference>
<dbReference type="Gene3D" id="3.30.559.30">
    <property type="entry name" value="Nonribosomal peptide synthetase, condensation domain"/>
    <property type="match status" value="1"/>
</dbReference>
<dbReference type="SUPFAM" id="SSF56801">
    <property type="entry name" value="Acetyl-CoA synthetase-like"/>
    <property type="match status" value="1"/>
</dbReference>
<dbReference type="Gene3D" id="3.40.50.1820">
    <property type="entry name" value="alpha/beta hydrolase"/>
    <property type="match status" value="1"/>
</dbReference>
<dbReference type="InterPro" id="IPR042099">
    <property type="entry name" value="ANL_N_sf"/>
</dbReference>
<dbReference type="GO" id="GO:0008610">
    <property type="term" value="P:lipid biosynthetic process"/>
    <property type="evidence" value="ECO:0007669"/>
    <property type="project" value="UniProtKB-ARBA"/>
</dbReference>
<dbReference type="GO" id="GO:0003824">
    <property type="term" value="F:catalytic activity"/>
    <property type="evidence" value="ECO:0007669"/>
    <property type="project" value="InterPro"/>
</dbReference>
<evidence type="ECO:0000256" key="2">
    <source>
        <dbReference type="ARBA" id="ARBA00022450"/>
    </source>
</evidence>
<dbReference type="InterPro" id="IPR010071">
    <property type="entry name" value="AA_adenyl_dom"/>
</dbReference>
<evidence type="ECO:0000256" key="1">
    <source>
        <dbReference type="ARBA" id="ARBA00001957"/>
    </source>
</evidence>
<dbReference type="InterPro" id="IPR006162">
    <property type="entry name" value="Ppantetheine_attach_site"/>
</dbReference>
<dbReference type="InterPro" id="IPR020806">
    <property type="entry name" value="PKS_PP-bd"/>
</dbReference>
<dbReference type="InterPro" id="IPR020845">
    <property type="entry name" value="AMP-binding_CS"/>
</dbReference>
<dbReference type="GO" id="GO:0044550">
    <property type="term" value="P:secondary metabolite biosynthetic process"/>
    <property type="evidence" value="ECO:0007669"/>
    <property type="project" value="TreeGrafter"/>
</dbReference>
<dbReference type="AlphaFoldDB" id="A0A941EPR1"/>
<dbReference type="SUPFAM" id="SSF52777">
    <property type="entry name" value="CoA-dependent acyltransferases"/>
    <property type="match status" value="2"/>
</dbReference>
<dbReference type="Gene3D" id="3.30.559.10">
    <property type="entry name" value="Chloramphenicol acetyltransferase-like domain"/>
    <property type="match status" value="1"/>
</dbReference>
<accession>A0A941EPR1</accession>
<dbReference type="Pfam" id="PF13193">
    <property type="entry name" value="AMP-binding_C"/>
    <property type="match status" value="1"/>
</dbReference>
<sequence length="1073" mass="114582">MAAPQGIEDVLPLSPLQQGLLYHAGSGGTDAGAYVLQTAVELTGALDAEALHTAADAIMARHPGLRCAFREVADGRTVQIVARSVAAHWATSLPAGQNARENEAEYAEIAAAERLAGFDLRRPPLLRFTLVRLSESRHRLLLTYHHIAIDGWSLSLVLKELFRLYRPGSGPAEGVEGAVLGPAVPFREHLAWLGTQDRAAAVHAWRTALDGLAGPCLVRRAIAGHGGALDELAGKGADRRWVALDLPHTLGRELTALARGIGVTVNTVTQFAWAVLLERLTGTRDVMLGVTVSGREPQLAGSESMVGLLINTLPARFTFADGEGAAQALRRLQAEQAELLPHQHLGLAEVQREAGVGALFDTVVVFESYPMDVAGLLGHIQDLRVEGLHFEASGHYPMALIAIPGPVLRLRLEYDGALLSAAEAQTLLARVHLVLRALADRPDGLVDHIDVLSAEERTRSLVGHAGPAQEVAPATFAQLFEEQAAATPDAVALVAGPDELTYRELNARANRIARLLVGLGAGPETVVALALPRATLLPAALLGVTKSGAAFLVLDPGQPTERTGEILRDSRPLLILTDGRTAVPEQQSTNTDGDTDRRPPVVVRLDDEEIRARISSAPDTDLEDTERTAPSRLENPAYVVYTSGSSGRPKGVVVTHTGIAGLGRVLPVPADGRVLQFLSLSFDASIADLCLAWFSGAALVLVPEEQRTPGPGFAELVRRYAATHVLLTPSLLATVPEDALPRELVIVVGGEPLPAELAQAWAGGGRVLMNQYGPTEATVCAVSHGPVRPDGAPVPIGRPVCGARAYVLDSRLRPVPDGVAAELYLAGPGLARGYLGAPGQSAERFVADPFARSGGRMYRTGDLVRRRADATLEFLGRDDEQAKVRGHRVEPAETAAALERDPRIAEARVLVREDQPGRPRLVGYVVPVEGCELEPASVRARLRERLPDYLVPSAVVVLERLPLGPTGKLDRRALPAPDEAPSRPSPTPATPRQELLCRLFAEVLGRSRVGVDEDFFDAGGDSLSATRLIARVRAETGLEQPISALYETGTVAAFDRRLDGALRRTRPALRRMR</sequence>
<dbReference type="InterPro" id="IPR023213">
    <property type="entry name" value="CAT-like_dom_sf"/>
</dbReference>
<reference evidence="6" key="1">
    <citation type="submission" date="2021-04" db="EMBL/GenBank/DDBJ databases">
        <title>Genome based classification of Actinospica acidithermotolerans sp. nov., an actinobacterium isolated from an Indonesian hot spring.</title>
        <authorList>
            <person name="Kusuma A.B."/>
            <person name="Putra K.E."/>
            <person name="Nafisah S."/>
            <person name="Loh J."/>
            <person name="Nouioui I."/>
            <person name="Goodfellow M."/>
        </authorList>
    </citation>
    <scope>NUCLEOTIDE SEQUENCE</scope>
    <source>
        <strain evidence="6">CSCA 57</strain>
    </source>
</reference>
<evidence type="ECO:0000313" key="7">
    <source>
        <dbReference type="Proteomes" id="UP000675781"/>
    </source>
</evidence>
<feature type="region of interest" description="Disordered" evidence="4">
    <location>
        <begin position="967"/>
        <end position="991"/>
    </location>
</feature>
<dbReference type="PANTHER" id="PTHR45527">
    <property type="entry name" value="NONRIBOSOMAL PEPTIDE SYNTHETASE"/>
    <property type="match status" value="1"/>
</dbReference>
<evidence type="ECO:0000256" key="4">
    <source>
        <dbReference type="SAM" id="MobiDB-lite"/>
    </source>
</evidence>
<keyword evidence="3" id="KW-0597">Phosphoprotein</keyword>
<dbReference type="InterPro" id="IPR029058">
    <property type="entry name" value="AB_hydrolase_fold"/>
</dbReference>
<proteinExistence type="predicted"/>
<evidence type="ECO:0000259" key="5">
    <source>
        <dbReference type="PROSITE" id="PS50075"/>
    </source>
</evidence>
<dbReference type="InterPro" id="IPR025110">
    <property type="entry name" value="AMP-bd_C"/>
</dbReference>
<dbReference type="PANTHER" id="PTHR45527:SF1">
    <property type="entry name" value="FATTY ACID SYNTHASE"/>
    <property type="match status" value="1"/>
</dbReference>
<feature type="domain" description="Carrier" evidence="5">
    <location>
        <begin position="987"/>
        <end position="1062"/>
    </location>
</feature>
<comment type="caution">
    <text evidence="6">The sequence shown here is derived from an EMBL/GenBank/DDBJ whole genome shotgun (WGS) entry which is preliminary data.</text>
</comment>
<dbReference type="Pfam" id="PF00668">
    <property type="entry name" value="Condensation"/>
    <property type="match status" value="1"/>
</dbReference>
<keyword evidence="7" id="KW-1185">Reference proteome</keyword>
<dbReference type="RefSeq" id="WP_212529559.1">
    <property type="nucleotide sequence ID" value="NZ_JAGSOG010000080.1"/>
</dbReference>
<dbReference type="NCBIfam" id="TIGR01733">
    <property type="entry name" value="AA-adenyl-dom"/>
    <property type="match status" value="1"/>
</dbReference>
<gene>
    <name evidence="6" type="ORF">KDL01_17350</name>
</gene>
<organism evidence="6 7">
    <name type="scientific">Actinospica durhamensis</name>
    <dbReference type="NCBI Taxonomy" id="1508375"/>
    <lineage>
        <taxon>Bacteria</taxon>
        <taxon>Bacillati</taxon>
        <taxon>Actinomycetota</taxon>
        <taxon>Actinomycetes</taxon>
        <taxon>Catenulisporales</taxon>
        <taxon>Actinospicaceae</taxon>
        <taxon>Actinospica</taxon>
    </lineage>
</organism>
<comment type="cofactor">
    <cofactor evidence="1">
        <name>pantetheine 4'-phosphate</name>
        <dbReference type="ChEBI" id="CHEBI:47942"/>
    </cofactor>
</comment>
<dbReference type="Pfam" id="PF00501">
    <property type="entry name" value="AMP-binding"/>
    <property type="match status" value="1"/>
</dbReference>
<dbReference type="Proteomes" id="UP000675781">
    <property type="component" value="Unassembled WGS sequence"/>
</dbReference>
<dbReference type="InterPro" id="IPR009081">
    <property type="entry name" value="PP-bd_ACP"/>
</dbReference>
<dbReference type="Gene3D" id="3.30.300.30">
    <property type="match status" value="1"/>
</dbReference>
<name>A0A941EPR1_9ACTN</name>
<evidence type="ECO:0000256" key="3">
    <source>
        <dbReference type="ARBA" id="ARBA00022553"/>
    </source>
</evidence>
<dbReference type="SMART" id="SM00823">
    <property type="entry name" value="PKS_PP"/>
    <property type="match status" value="1"/>
</dbReference>
<dbReference type="GO" id="GO:0031177">
    <property type="term" value="F:phosphopantetheine binding"/>
    <property type="evidence" value="ECO:0007669"/>
    <property type="project" value="InterPro"/>
</dbReference>